<reference evidence="2 3" key="1">
    <citation type="submission" date="2020-01" db="EMBL/GenBank/DDBJ databases">
        <title>The possibility of degradation of plastic by Microbulbifer hydrolyticus IRE-31.</title>
        <authorList>
            <person name="Liu L."/>
        </authorList>
    </citation>
    <scope>NUCLEOTIDE SEQUENCE [LARGE SCALE GENOMIC DNA]</scope>
    <source>
        <strain evidence="2 3">IRE-31</strain>
    </source>
</reference>
<dbReference type="EMBL" id="JACHHR010000002">
    <property type="protein sequence ID" value="MBB5211667.1"/>
    <property type="molecule type" value="Genomic_DNA"/>
</dbReference>
<dbReference type="OrthoDB" id="9255666at2"/>
<evidence type="ECO:0000313" key="3">
    <source>
        <dbReference type="Proteomes" id="UP000464675"/>
    </source>
</evidence>
<gene>
    <name evidence="2" type="ORF">GTQ55_00480</name>
    <name evidence="1" type="ORF">HNQ53_001885</name>
</gene>
<protein>
    <submittedName>
        <fullName evidence="1">Uncharacterized protein</fullName>
    </submittedName>
</protein>
<sequence>MKKLVRIDPKSGRYIDIDPKKLARDAKSLEAFVRKNIDPANDSLGVYSELLPLCKQVADQRRNTAIPLEDLPLRYPFREGLMPQGLAALYSEFSATITGTPLDVIHIVDVNGAPHAEVEFED</sequence>
<dbReference type="RefSeq" id="WP_161856941.1">
    <property type="nucleotide sequence ID" value="NZ_CP047491.1"/>
</dbReference>
<dbReference type="AlphaFoldDB" id="A0A6P1TAD5"/>
<dbReference type="EMBL" id="CP047491">
    <property type="protein sequence ID" value="QHQ37602.1"/>
    <property type="molecule type" value="Genomic_DNA"/>
</dbReference>
<keyword evidence="3" id="KW-1185">Reference proteome</keyword>
<proteinExistence type="predicted"/>
<evidence type="ECO:0000313" key="2">
    <source>
        <dbReference type="EMBL" id="QHQ37602.1"/>
    </source>
</evidence>
<organism evidence="1 4">
    <name type="scientific">Microbulbifer hydrolyticus</name>
    <dbReference type="NCBI Taxonomy" id="48074"/>
    <lineage>
        <taxon>Bacteria</taxon>
        <taxon>Pseudomonadati</taxon>
        <taxon>Pseudomonadota</taxon>
        <taxon>Gammaproteobacteria</taxon>
        <taxon>Cellvibrionales</taxon>
        <taxon>Microbulbiferaceae</taxon>
        <taxon>Microbulbifer</taxon>
    </lineage>
</organism>
<dbReference type="Proteomes" id="UP000464675">
    <property type="component" value="Chromosome"/>
</dbReference>
<accession>A0A6P1TAD5</accession>
<reference evidence="1 4" key="2">
    <citation type="submission" date="2020-08" db="EMBL/GenBank/DDBJ databases">
        <title>Genomic Encyclopedia of Type Strains, Phase IV (KMG-IV): sequencing the most valuable type-strain genomes for metagenomic binning, comparative biology and taxonomic classification.</title>
        <authorList>
            <person name="Goeker M."/>
        </authorList>
    </citation>
    <scope>NUCLEOTIDE SEQUENCE [LARGE SCALE GENOMIC DNA]</scope>
    <source>
        <strain evidence="1 4">DSM 11525</strain>
    </source>
</reference>
<name>A0A6P1TAD5_9GAMM</name>
<evidence type="ECO:0000313" key="4">
    <source>
        <dbReference type="Proteomes" id="UP000563601"/>
    </source>
</evidence>
<dbReference type="Proteomes" id="UP000563601">
    <property type="component" value="Unassembled WGS sequence"/>
</dbReference>
<evidence type="ECO:0000313" key="1">
    <source>
        <dbReference type="EMBL" id="MBB5211667.1"/>
    </source>
</evidence>